<dbReference type="Proteomes" id="UP000694385">
    <property type="component" value="Unassembled WGS sequence"/>
</dbReference>
<gene>
    <name evidence="1" type="primary">C13H5orf52</name>
</gene>
<dbReference type="InterPro" id="IPR038935">
    <property type="entry name" value="C5orf52"/>
</dbReference>
<keyword evidence="2" id="KW-1185">Reference proteome</keyword>
<evidence type="ECO:0000313" key="2">
    <source>
        <dbReference type="Proteomes" id="UP000694385"/>
    </source>
</evidence>
<dbReference type="Pfam" id="PF17666">
    <property type="entry name" value="DUF5528"/>
    <property type="match status" value="1"/>
</dbReference>
<organism evidence="1 2">
    <name type="scientific">Jaculus jaculus</name>
    <name type="common">Lesser Egyptian jerboa</name>
    <dbReference type="NCBI Taxonomy" id="51337"/>
    <lineage>
        <taxon>Eukaryota</taxon>
        <taxon>Metazoa</taxon>
        <taxon>Chordata</taxon>
        <taxon>Craniata</taxon>
        <taxon>Vertebrata</taxon>
        <taxon>Euteleostomi</taxon>
        <taxon>Mammalia</taxon>
        <taxon>Eutheria</taxon>
        <taxon>Euarchontoglires</taxon>
        <taxon>Glires</taxon>
        <taxon>Rodentia</taxon>
        <taxon>Myomorpha</taxon>
        <taxon>Dipodoidea</taxon>
        <taxon>Dipodidae</taxon>
        <taxon>Dipodinae</taxon>
        <taxon>Jaculus</taxon>
    </lineage>
</organism>
<protein>
    <submittedName>
        <fullName evidence="1">RIKEN cDNA 4921536K21 gene</fullName>
    </submittedName>
</protein>
<evidence type="ECO:0000313" key="1">
    <source>
        <dbReference type="Ensembl" id="ENSJJAP00000017110.1"/>
    </source>
</evidence>
<dbReference type="AlphaFoldDB" id="A0A8C5P1Z7"/>
<name>A0A8C5P1Z7_JACJA</name>
<dbReference type="Ensembl" id="ENSJJAT00000023627.1">
    <property type="protein sequence ID" value="ENSJJAP00000017110.1"/>
    <property type="gene ID" value="ENSJJAG00000018764.1"/>
</dbReference>
<dbReference type="GeneTree" id="ENSGT00390000011578"/>
<dbReference type="PANTHER" id="PTHR35666:SF1">
    <property type="entry name" value="SIMILAR TO RIKEN CDNA 4921536K21"/>
    <property type="match status" value="1"/>
</dbReference>
<sequence>MSLKPDSFSDSITSLDMSSMPCRPSVKWDLGLPVDFEAATKAATGSGILSDLDFRRGRLDSRPDLGHGVQPQVSFLRPLVNSNEVTMRKLLPKSHLSRVIIRDNLSAQRLYEMEVRAADKTKKKMSHLYDHLINKFMNDQRKKLGRWRRESLNIQDYLDANRI</sequence>
<accession>A0A8C5P1Z7</accession>
<reference evidence="1" key="1">
    <citation type="submission" date="2025-08" db="UniProtKB">
        <authorList>
            <consortium name="Ensembl"/>
        </authorList>
    </citation>
    <scope>IDENTIFICATION</scope>
</reference>
<reference evidence="1" key="2">
    <citation type="submission" date="2025-09" db="UniProtKB">
        <authorList>
            <consortium name="Ensembl"/>
        </authorList>
    </citation>
    <scope>IDENTIFICATION</scope>
</reference>
<proteinExistence type="predicted"/>
<dbReference type="OMA" id="RKMSHLY"/>
<dbReference type="PANTHER" id="PTHR35666">
    <property type="entry name" value="SIMILAR TO RIKEN CDNA 4921536K21"/>
    <property type="match status" value="1"/>
</dbReference>